<proteinExistence type="predicted"/>
<organism evidence="12 13">
    <name type="scientific">Schistosoma mattheei</name>
    <dbReference type="NCBI Taxonomy" id="31246"/>
    <lineage>
        <taxon>Eukaryota</taxon>
        <taxon>Metazoa</taxon>
        <taxon>Spiralia</taxon>
        <taxon>Lophotrochozoa</taxon>
        <taxon>Platyhelminthes</taxon>
        <taxon>Trematoda</taxon>
        <taxon>Digenea</taxon>
        <taxon>Strigeidida</taxon>
        <taxon>Schistosomatoidea</taxon>
        <taxon>Schistosomatidae</taxon>
        <taxon>Schistosoma</taxon>
    </lineage>
</organism>
<evidence type="ECO:0000256" key="9">
    <source>
        <dbReference type="PROSITE-ProRule" id="PRU00043"/>
    </source>
</evidence>
<keyword evidence="7 10" id="KW-0472">Membrane</keyword>
<dbReference type="InterPro" id="IPR020894">
    <property type="entry name" value="Cadherin_CS"/>
</dbReference>
<dbReference type="GO" id="GO:0005509">
    <property type="term" value="F:calcium ion binding"/>
    <property type="evidence" value="ECO:0007669"/>
    <property type="project" value="UniProtKB-UniRule"/>
</dbReference>
<dbReference type="GO" id="GO:0007156">
    <property type="term" value="P:homophilic cell adhesion via plasma membrane adhesion molecules"/>
    <property type="evidence" value="ECO:0007669"/>
    <property type="project" value="InterPro"/>
</dbReference>
<dbReference type="Gene3D" id="2.60.40.60">
    <property type="entry name" value="Cadherins"/>
    <property type="match status" value="6"/>
</dbReference>
<dbReference type="FunFam" id="2.60.40.60:FF:000002">
    <property type="entry name" value="Protocadherin alpha 2"/>
    <property type="match status" value="2"/>
</dbReference>
<comment type="subcellular location">
    <subcellularLocation>
        <location evidence="1">Membrane</location>
        <topology evidence="1">Single-pass membrane protein</topology>
    </subcellularLocation>
</comment>
<feature type="transmembrane region" description="Helical" evidence="10">
    <location>
        <begin position="770"/>
        <end position="795"/>
    </location>
</feature>
<evidence type="ECO:0000256" key="4">
    <source>
        <dbReference type="ARBA" id="ARBA00022837"/>
    </source>
</evidence>
<sequence length="959" mass="110311">MISGNSVKLDRIWINNDSNIINNNQNILNYFKLHSLTLSNNITISNIYLELELIQKLDYEKQRSYSFQIVADDGISSNDHQCYLNVTILVEDCNDHMPIFEQSMYIVNVSEDTPIDQIILKLNAIDEDEHENGRIIYSFSSYTDDMDEEKFFYIDSDTGEIRLRNRLDYRQKPQHVLKVFAKNPENTTLGHLKSSQIISELSVTQIIVNVIDVNDHFPRVRVLSPTGSKDLEIIEESPPGQDIGIVEVSDGDTGTNAFVNCKIINQTMSGVLRLIPINTEGVHLGLTSSNHKYKITMEKRIDREENDVIEFTILCHDGGIPSLTTTLTQRIKIIDINDHDPICEQNVYNVEIIEDSDPERSKSNFEIITIHASDKDEGQNAKLRFSLDHETPTFLLNIVTIDSNSGTVSTLGNLDREKLNEFTVTIICSDYGEPIRTIKILIHVKVLDYNDNSPVYSQPYLQFNIKENNAIGQLIGKFYVTDKDLGKNAELDIYIEENIERPNMYLTSLNNNLNILNDIEQLNSYPLHRNYYNALTTNETSYEVKLYIESVIDRENLITKSTNYISKALSIYETFEYVNHNYNRLSQLTNKTNYSMLTPMIILIVHAQDKGIPKLSETIQIHIQILDQNDNSPRFIFPNSTNLNRTKIFLSYKEPKGYAFTQIQAVDDDAGENGTIIYFIHSGNDDNYFILDQNTGTLSINKKIPYTAIGEHILKIEARDCGQPYHFTITDFIIEIDDSTSKAYLSMNYYHLNNADEFSSFGSSGYKLNFYIVIAIITSACIISTILICSVFIILRRSKRNNVSHDRNQSQNYDFSRPSNSYRVIHSIPDCLSQFPNIEGQTSLELTNYPNGKLLSSPHQDSMFSKCSNKNISTEYWDYNDYNNDNNHMDINTNNMNRHNDLMDNQKIEIYIPSCQYMKMMDLTDETDLKYSYDAHSNYFDETQQKFSLKAYQNDGIIQ</sequence>
<dbReference type="InterPro" id="IPR002126">
    <property type="entry name" value="Cadherin-like_dom"/>
</dbReference>
<keyword evidence="6 10" id="KW-1133">Transmembrane helix</keyword>
<dbReference type="InterPro" id="IPR050174">
    <property type="entry name" value="Protocadherin/Cadherin-CA"/>
</dbReference>
<evidence type="ECO:0000256" key="2">
    <source>
        <dbReference type="ARBA" id="ARBA00022692"/>
    </source>
</evidence>
<dbReference type="CDD" id="cd11304">
    <property type="entry name" value="Cadherin_repeat"/>
    <property type="match status" value="6"/>
</dbReference>
<accession>A0AA85BZA7</accession>
<keyword evidence="2 10" id="KW-0812">Transmembrane</keyword>
<evidence type="ECO:0000313" key="13">
    <source>
        <dbReference type="WBParaSite" id="SMTH1_87560.1"/>
    </source>
</evidence>
<dbReference type="Pfam" id="PF00028">
    <property type="entry name" value="Cadherin"/>
    <property type="match status" value="4"/>
</dbReference>
<feature type="domain" description="Cadherin" evidence="11">
    <location>
        <begin position="657"/>
        <end position="758"/>
    </location>
</feature>
<evidence type="ECO:0000256" key="6">
    <source>
        <dbReference type="ARBA" id="ARBA00022989"/>
    </source>
</evidence>
<dbReference type="PANTHER" id="PTHR24028:SF146">
    <property type="entry name" value="CADHERIN 96CB, ISOFORM D-RELATED"/>
    <property type="match status" value="1"/>
</dbReference>
<dbReference type="Proteomes" id="UP000050791">
    <property type="component" value="Unassembled WGS sequence"/>
</dbReference>
<feature type="domain" description="Cadherin" evidence="11">
    <location>
        <begin position="457"/>
        <end position="635"/>
    </location>
</feature>
<dbReference type="WBParaSite" id="SMTH1_87560.1">
    <property type="protein sequence ID" value="SMTH1_87560.1"/>
    <property type="gene ID" value="SMTH1_87560"/>
</dbReference>
<dbReference type="GO" id="GO:0005886">
    <property type="term" value="C:plasma membrane"/>
    <property type="evidence" value="ECO:0007669"/>
    <property type="project" value="InterPro"/>
</dbReference>
<name>A0AA85BZA7_9TREM</name>
<dbReference type="InterPro" id="IPR015919">
    <property type="entry name" value="Cadherin-like_sf"/>
</dbReference>
<dbReference type="SMART" id="SM00112">
    <property type="entry name" value="CA"/>
    <property type="match status" value="5"/>
</dbReference>
<evidence type="ECO:0000313" key="12">
    <source>
        <dbReference type="Proteomes" id="UP000050791"/>
    </source>
</evidence>
<evidence type="ECO:0000256" key="10">
    <source>
        <dbReference type="SAM" id="Phobius"/>
    </source>
</evidence>
<keyword evidence="4 9" id="KW-0106">Calcium</keyword>
<dbReference type="PROSITE" id="PS00232">
    <property type="entry name" value="CADHERIN_1"/>
    <property type="match status" value="4"/>
</dbReference>
<dbReference type="PROSITE" id="PS50268">
    <property type="entry name" value="CADHERIN_2"/>
    <property type="match status" value="6"/>
</dbReference>
<keyword evidence="5" id="KW-0130">Cell adhesion</keyword>
<evidence type="ECO:0000256" key="8">
    <source>
        <dbReference type="ARBA" id="ARBA00023180"/>
    </source>
</evidence>
<evidence type="ECO:0000256" key="5">
    <source>
        <dbReference type="ARBA" id="ARBA00022889"/>
    </source>
</evidence>
<evidence type="ECO:0000256" key="7">
    <source>
        <dbReference type="ARBA" id="ARBA00023136"/>
    </source>
</evidence>
<reference evidence="13" key="1">
    <citation type="submission" date="2023-11" db="UniProtKB">
        <authorList>
            <consortium name="WormBaseParasite"/>
        </authorList>
    </citation>
    <scope>IDENTIFICATION</scope>
</reference>
<feature type="domain" description="Cadherin" evidence="11">
    <location>
        <begin position="225"/>
        <end position="343"/>
    </location>
</feature>
<evidence type="ECO:0000256" key="1">
    <source>
        <dbReference type="ARBA" id="ARBA00004167"/>
    </source>
</evidence>
<evidence type="ECO:0000259" key="11">
    <source>
        <dbReference type="PROSITE" id="PS50268"/>
    </source>
</evidence>
<feature type="domain" description="Cadherin" evidence="11">
    <location>
        <begin position="344"/>
        <end position="456"/>
    </location>
</feature>
<protein>
    <recommendedName>
        <fullName evidence="11">Cadherin domain-containing protein</fullName>
    </recommendedName>
</protein>
<keyword evidence="3" id="KW-0677">Repeat</keyword>
<dbReference type="PANTHER" id="PTHR24028">
    <property type="entry name" value="CADHERIN-87A"/>
    <property type="match status" value="1"/>
</dbReference>
<dbReference type="SUPFAM" id="SSF49313">
    <property type="entry name" value="Cadherin-like"/>
    <property type="match status" value="6"/>
</dbReference>
<feature type="domain" description="Cadherin" evidence="11">
    <location>
        <begin position="101"/>
        <end position="220"/>
    </location>
</feature>
<evidence type="ECO:0000256" key="3">
    <source>
        <dbReference type="ARBA" id="ARBA00022737"/>
    </source>
</evidence>
<dbReference type="PRINTS" id="PR00205">
    <property type="entry name" value="CADHERIN"/>
</dbReference>
<feature type="domain" description="Cadherin" evidence="11">
    <location>
        <begin position="19"/>
        <end position="100"/>
    </location>
</feature>
<keyword evidence="8" id="KW-0325">Glycoprotein</keyword>
<dbReference type="AlphaFoldDB" id="A0AA85BZA7"/>